<dbReference type="Proteomes" id="UP000604046">
    <property type="component" value="Unassembled WGS sequence"/>
</dbReference>
<dbReference type="Gene3D" id="1.10.287.70">
    <property type="match status" value="1"/>
</dbReference>
<dbReference type="PROSITE" id="PS50222">
    <property type="entry name" value="EF_HAND_2"/>
    <property type="match status" value="2"/>
</dbReference>
<feature type="region of interest" description="Disordered" evidence="6">
    <location>
        <begin position="48"/>
        <end position="93"/>
    </location>
</feature>
<comment type="caution">
    <text evidence="9">The sequence shown here is derived from an EMBL/GenBank/DDBJ whole genome shotgun (WGS) entry which is preliminary data.</text>
</comment>
<keyword evidence="3" id="KW-0106">Calcium</keyword>
<dbReference type="EMBL" id="CAJNDS010000151">
    <property type="protein sequence ID" value="CAE6970893.1"/>
    <property type="molecule type" value="Genomic_DNA"/>
</dbReference>
<dbReference type="InterPro" id="IPR018247">
    <property type="entry name" value="EF_Hand_1_Ca_BS"/>
</dbReference>
<dbReference type="InterPro" id="IPR043203">
    <property type="entry name" value="VGCC_Ca_Na"/>
</dbReference>
<feature type="domain" description="EF-hand" evidence="8">
    <location>
        <begin position="449"/>
        <end position="484"/>
    </location>
</feature>
<name>A0A812I1A4_9DINO</name>
<evidence type="ECO:0000256" key="6">
    <source>
        <dbReference type="SAM" id="MobiDB-lite"/>
    </source>
</evidence>
<dbReference type="InterPro" id="IPR002048">
    <property type="entry name" value="EF_hand_dom"/>
</dbReference>
<evidence type="ECO:0000256" key="1">
    <source>
        <dbReference type="ARBA" id="ARBA00004141"/>
    </source>
</evidence>
<feature type="transmembrane region" description="Helical" evidence="7">
    <location>
        <begin position="172"/>
        <end position="191"/>
    </location>
</feature>
<dbReference type="Pfam" id="PF13499">
    <property type="entry name" value="EF-hand_7"/>
    <property type="match status" value="1"/>
</dbReference>
<evidence type="ECO:0000256" key="4">
    <source>
        <dbReference type="ARBA" id="ARBA00022989"/>
    </source>
</evidence>
<dbReference type="InterPro" id="IPR027359">
    <property type="entry name" value="Volt_channel_dom_sf"/>
</dbReference>
<dbReference type="GO" id="GO:0005509">
    <property type="term" value="F:calcium ion binding"/>
    <property type="evidence" value="ECO:0007669"/>
    <property type="project" value="InterPro"/>
</dbReference>
<evidence type="ECO:0000313" key="10">
    <source>
        <dbReference type="Proteomes" id="UP000604046"/>
    </source>
</evidence>
<feature type="transmembrane region" description="Helical" evidence="7">
    <location>
        <begin position="401"/>
        <end position="424"/>
    </location>
</feature>
<dbReference type="InterPro" id="IPR011992">
    <property type="entry name" value="EF-hand-dom_pair"/>
</dbReference>
<evidence type="ECO:0000256" key="3">
    <source>
        <dbReference type="ARBA" id="ARBA00022837"/>
    </source>
</evidence>
<dbReference type="CDD" id="cd00051">
    <property type="entry name" value="EFh"/>
    <property type="match status" value="1"/>
</dbReference>
<evidence type="ECO:0000256" key="7">
    <source>
        <dbReference type="SAM" id="Phobius"/>
    </source>
</evidence>
<dbReference type="GO" id="GO:0005248">
    <property type="term" value="F:voltage-gated sodium channel activity"/>
    <property type="evidence" value="ECO:0007669"/>
    <property type="project" value="TreeGrafter"/>
</dbReference>
<evidence type="ECO:0000313" key="9">
    <source>
        <dbReference type="EMBL" id="CAE6970893.1"/>
    </source>
</evidence>
<feature type="transmembrane region" description="Helical" evidence="7">
    <location>
        <begin position="225"/>
        <end position="247"/>
    </location>
</feature>
<dbReference type="PANTHER" id="PTHR10037">
    <property type="entry name" value="VOLTAGE-GATED CATION CHANNEL CALCIUM AND SODIUM"/>
    <property type="match status" value="1"/>
</dbReference>
<dbReference type="PANTHER" id="PTHR10037:SF62">
    <property type="entry name" value="SODIUM CHANNEL PROTEIN 60E"/>
    <property type="match status" value="1"/>
</dbReference>
<organism evidence="9 10">
    <name type="scientific">Symbiodinium natans</name>
    <dbReference type="NCBI Taxonomy" id="878477"/>
    <lineage>
        <taxon>Eukaryota</taxon>
        <taxon>Sar</taxon>
        <taxon>Alveolata</taxon>
        <taxon>Dinophyceae</taxon>
        <taxon>Suessiales</taxon>
        <taxon>Symbiodiniaceae</taxon>
        <taxon>Symbiodinium</taxon>
    </lineage>
</organism>
<reference evidence="9" key="1">
    <citation type="submission" date="2021-02" db="EMBL/GenBank/DDBJ databases">
        <authorList>
            <person name="Dougan E. K."/>
            <person name="Rhodes N."/>
            <person name="Thang M."/>
            <person name="Chan C."/>
        </authorList>
    </citation>
    <scope>NUCLEOTIDE SEQUENCE</scope>
</reference>
<protein>
    <submittedName>
        <fullName evidence="9">Scn10a protein</fullName>
    </submittedName>
</protein>
<comment type="subcellular location">
    <subcellularLocation>
        <location evidence="1">Membrane</location>
        <topology evidence="1">Multi-pass membrane protein</topology>
    </subcellularLocation>
</comment>
<dbReference type="GO" id="GO:0001518">
    <property type="term" value="C:voltage-gated sodium channel complex"/>
    <property type="evidence" value="ECO:0007669"/>
    <property type="project" value="TreeGrafter"/>
</dbReference>
<dbReference type="PROSITE" id="PS00018">
    <property type="entry name" value="EF_HAND_1"/>
    <property type="match status" value="1"/>
</dbReference>
<dbReference type="SUPFAM" id="SSF47473">
    <property type="entry name" value="EF-hand"/>
    <property type="match status" value="1"/>
</dbReference>
<dbReference type="SUPFAM" id="SSF81324">
    <property type="entry name" value="Voltage-gated potassium channels"/>
    <property type="match status" value="1"/>
</dbReference>
<feature type="domain" description="EF-hand" evidence="8">
    <location>
        <begin position="492"/>
        <end position="527"/>
    </location>
</feature>
<keyword evidence="4 7" id="KW-1133">Transmembrane helix</keyword>
<dbReference type="InterPro" id="IPR005821">
    <property type="entry name" value="Ion_trans_dom"/>
</dbReference>
<feature type="transmembrane region" description="Helical" evidence="7">
    <location>
        <begin position="319"/>
        <end position="340"/>
    </location>
</feature>
<keyword evidence="2 7" id="KW-0812">Transmembrane</keyword>
<gene>
    <name evidence="9" type="primary">Scn10a</name>
    <name evidence="9" type="ORF">SNAT2548_LOCUS2533</name>
</gene>
<keyword evidence="10" id="KW-1185">Reference proteome</keyword>
<feature type="compositionally biased region" description="Basic and acidic residues" evidence="6">
    <location>
        <begin position="55"/>
        <end position="93"/>
    </location>
</feature>
<dbReference type="AlphaFoldDB" id="A0A812I1A4"/>
<dbReference type="Gene3D" id="1.20.120.350">
    <property type="entry name" value="Voltage-gated potassium channels. Chain C"/>
    <property type="match status" value="1"/>
</dbReference>
<dbReference type="OrthoDB" id="423894at2759"/>
<dbReference type="Pfam" id="PF00520">
    <property type="entry name" value="Ion_trans"/>
    <property type="match status" value="1"/>
</dbReference>
<feature type="region of interest" description="Disordered" evidence="6">
    <location>
        <begin position="125"/>
        <end position="157"/>
    </location>
</feature>
<sequence>MSGRRISVRSMSTSPKNDAFEELLRQLRECHRSEMQLLREELLTVPPHSLAAAFDEPKEPREAQGPKEAEELKESKEPMEWKEPKEEGSEAHKANQAIENAEDMPLTLSHPMSVRSKSFQDAHNMDNQKGWEQGKSQHVGPMAKKQPPPQIPSSSRSDATFRARLQKILRHPAVDCTMSFLIVCNTLVFAFEAQYRGFELAEALGFKADEISLAAHDAWPGARDVFPAMEMFFGIIFTIEVALRLFAERCAFFKEGWNWLDAIVVFVWLFGKLWRTLPVNSQILRLGRLFRLLRMLRLVRRMKEFDALFLMTTAIRSSFMVLGWTITLLFVCQMLFALIVQQLLYGFYFDASADQAGKDAQLRVFEYFGTFTRALLSLFEMTLANWPPVCRLLMEEVSEWWMIFCLFHKLTMGFAVVGVINGVLMQETFKVAHMDDTVMVREKQRAMRTHVAKMSALFHDADTSGDGRLDMEEFRHILEHYEVKIWLAAMDLDVSDVEELFDMLDTGGDGRLSAEELVNGVSRLRGAARAMDMKRIAQVSENLEHGLHDLATIKPMIHKIHRKHREEEEDEVRSEVSALLKDEESTVAI</sequence>
<evidence type="ECO:0000259" key="8">
    <source>
        <dbReference type="PROSITE" id="PS50222"/>
    </source>
</evidence>
<evidence type="ECO:0000256" key="5">
    <source>
        <dbReference type="ARBA" id="ARBA00023136"/>
    </source>
</evidence>
<dbReference type="SMART" id="SM00054">
    <property type="entry name" value="EFh"/>
    <property type="match status" value="2"/>
</dbReference>
<dbReference type="Gene3D" id="1.10.238.10">
    <property type="entry name" value="EF-hand"/>
    <property type="match status" value="1"/>
</dbReference>
<evidence type="ECO:0000256" key="2">
    <source>
        <dbReference type="ARBA" id="ARBA00022692"/>
    </source>
</evidence>
<proteinExistence type="predicted"/>
<accession>A0A812I1A4</accession>
<keyword evidence="5 7" id="KW-0472">Membrane</keyword>